<evidence type="ECO:0000313" key="2">
    <source>
        <dbReference type="EMBL" id="SMX74059.1"/>
    </source>
</evidence>
<accession>A0A2H1IFS4</accession>
<name>A0A2H1IFS4_9MICO</name>
<reference evidence="2 3" key="1">
    <citation type="submission" date="2017-03" db="EMBL/GenBank/DDBJ databases">
        <authorList>
            <person name="Afonso C.L."/>
            <person name="Miller P.J."/>
            <person name="Scott M.A."/>
            <person name="Spackman E."/>
            <person name="Goraichik I."/>
            <person name="Dimitrov K.M."/>
            <person name="Suarez D.L."/>
            <person name="Swayne D.E."/>
        </authorList>
    </citation>
    <scope>NUCLEOTIDE SEQUENCE [LARGE SCALE GENOMIC DNA]</scope>
    <source>
        <strain evidence="2 3">CNRZ 918</strain>
    </source>
</reference>
<evidence type="ECO:0000313" key="3">
    <source>
        <dbReference type="Proteomes" id="UP000234433"/>
    </source>
</evidence>
<dbReference type="EMBL" id="FXZD01000002">
    <property type="protein sequence ID" value="SMX74059.1"/>
    <property type="molecule type" value="Genomic_DNA"/>
</dbReference>
<feature type="compositionally biased region" description="Polar residues" evidence="1">
    <location>
        <begin position="37"/>
        <end position="47"/>
    </location>
</feature>
<proteinExistence type="predicted"/>
<gene>
    <name evidence="2" type="ORF">BANT918_00948</name>
</gene>
<feature type="region of interest" description="Disordered" evidence="1">
    <location>
        <begin position="25"/>
        <end position="47"/>
    </location>
</feature>
<dbReference type="AlphaFoldDB" id="A0A2H1IFS4"/>
<dbReference type="Proteomes" id="UP000234433">
    <property type="component" value="Unassembled WGS sequence"/>
</dbReference>
<protein>
    <submittedName>
        <fullName evidence="2">Uncharacterized protein</fullName>
    </submittedName>
</protein>
<organism evidence="2 3">
    <name type="scientific">Brevibacterium antiquum CNRZ 918</name>
    <dbReference type="NCBI Taxonomy" id="1255637"/>
    <lineage>
        <taxon>Bacteria</taxon>
        <taxon>Bacillati</taxon>
        <taxon>Actinomycetota</taxon>
        <taxon>Actinomycetes</taxon>
        <taxon>Micrococcales</taxon>
        <taxon>Brevibacteriaceae</taxon>
        <taxon>Brevibacterium</taxon>
    </lineage>
</organism>
<sequence>MQKNWWSRNLGETRRLRIFLDSVTTSHGVQRPDDASVTDQTAGNLGE</sequence>
<evidence type="ECO:0000256" key="1">
    <source>
        <dbReference type="SAM" id="MobiDB-lite"/>
    </source>
</evidence>